<gene>
    <name evidence="1" type="ORF">ET495_06860</name>
</gene>
<dbReference type="KEGG" id="xyl:ET495_06860"/>
<proteinExistence type="predicted"/>
<dbReference type="EMBL" id="CP035495">
    <property type="protein sequence ID" value="QAY63008.1"/>
    <property type="molecule type" value="Genomic_DNA"/>
</dbReference>
<organism evidence="1 2">
    <name type="scientific">Xylanimonas allomyrinae</name>
    <dbReference type="NCBI Taxonomy" id="2509459"/>
    <lineage>
        <taxon>Bacteria</taxon>
        <taxon>Bacillati</taxon>
        <taxon>Actinomycetota</taxon>
        <taxon>Actinomycetes</taxon>
        <taxon>Micrococcales</taxon>
        <taxon>Promicromonosporaceae</taxon>
        <taxon>Xylanimonas</taxon>
    </lineage>
</organism>
<evidence type="ECO:0000313" key="2">
    <source>
        <dbReference type="Proteomes" id="UP000291758"/>
    </source>
</evidence>
<protein>
    <submittedName>
        <fullName evidence="1">Uncharacterized protein</fullName>
    </submittedName>
</protein>
<evidence type="ECO:0000313" key="1">
    <source>
        <dbReference type="EMBL" id="QAY63008.1"/>
    </source>
</evidence>
<keyword evidence="2" id="KW-1185">Reference proteome</keyword>
<dbReference type="AlphaFoldDB" id="A0A4P6EY70"/>
<name>A0A4P6EY70_9MICO</name>
<sequence length="150" mass="16697">MNARVAESQLAILGQETVTLDDVLAAAETALQCMRDAGLSTSGPHVVPAQNQERIEYSVSTAPDGTTTIMDACYQRYFEFVDLFWQTSTPAEFAFEMRREDALFLPLLECVHNMGLDVVPDPTWDELWDAAIRPLLGPDFDPTDLLESLI</sequence>
<reference evidence="1 2" key="1">
    <citation type="submission" date="2019-01" db="EMBL/GenBank/DDBJ databases">
        <title>Genome sequencing of strain 2JSPR-7.</title>
        <authorList>
            <person name="Heo J."/>
            <person name="Kim S.-J."/>
            <person name="Kim J.-S."/>
            <person name="Hong S.-B."/>
            <person name="Kwon S.-W."/>
        </authorList>
    </citation>
    <scope>NUCLEOTIDE SEQUENCE [LARGE SCALE GENOMIC DNA]</scope>
    <source>
        <strain evidence="1 2">2JSPR-7</strain>
    </source>
</reference>
<dbReference type="Proteomes" id="UP000291758">
    <property type="component" value="Chromosome"/>
</dbReference>
<dbReference type="RefSeq" id="WP_129203700.1">
    <property type="nucleotide sequence ID" value="NZ_CP035495.1"/>
</dbReference>
<accession>A0A4P6EY70</accession>